<proteinExistence type="predicted"/>
<keyword evidence="2" id="KW-1185">Reference proteome</keyword>
<accession>A0A7W5FT52</accession>
<name>A0A7W5FT52_9BURK</name>
<gene>
    <name evidence="1" type="ORF">FHS03_001491</name>
</gene>
<evidence type="ECO:0000313" key="1">
    <source>
        <dbReference type="EMBL" id="MBB3118460.1"/>
    </source>
</evidence>
<dbReference type="RefSeq" id="WP_183440369.1">
    <property type="nucleotide sequence ID" value="NZ_JACHXD010000003.1"/>
</dbReference>
<keyword evidence="1" id="KW-0238">DNA-binding</keyword>
<protein>
    <submittedName>
        <fullName evidence="1">Chromosome condensin MukBEF ATPase and DNA-binding subunit MukB</fullName>
    </submittedName>
</protein>
<organism evidence="1 2">
    <name type="scientific">Pseudoduganella violacea</name>
    <dbReference type="NCBI Taxonomy" id="1715466"/>
    <lineage>
        <taxon>Bacteria</taxon>
        <taxon>Pseudomonadati</taxon>
        <taxon>Pseudomonadota</taxon>
        <taxon>Betaproteobacteria</taxon>
        <taxon>Burkholderiales</taxon>
        <taxon>Oxalobacteraceae</taxon>
        <taxon>Telluria group</taxon>
        <taxon>Pseudoduganella</taxon>
    </lineage>
</organism>
<dbReference type="GO" id="GO:0003677">
    <property type="term" value="F:DNA binding"/>
    <property type="evidence" value="ECO:0007669"/>
    <property type="project" value="UniProtKB-KW"/>
</dbReference>
<sequence>MMTVPFALRIGPCSPERGLVALLRSASQAPLSTITQALKKGAQLPICDLFGRDAAENEARVLDLLEELAARRTKFEIYVEGCLESLEVFENLLTRHHQIAYDIEMETELELGEPSEEAIRWSTGNFEYPKRER</sequence>
<dbReference type="Proteomes" id="UP000541535">
    <property type="component" value="Unassembled WGS sequence"/>
</dbReference>
<comment type="caution">
    <text evidence="1">The sequence shown here is derived from an EMBL/GenBank/DDBJ whole genome shotgun (WGS) entry which is preliminary data.</text>
</comment>
<dbReference type="AlphaFoldDB" id="A0A7W5FT52"/>
<dbReference type="EMBL" id="JACHXD010000003">
    <property type="protein sequence ID" value="MBB3118460.1"/>
    <property type="molecule type" value="Genomic_DNA"/>
</dbReference>
<evidence type="ECO:0000313" key="2">
    <source>
        <dbReference type="Proteomes" id="UP000541535"/>
    </source>
</evidence>
<reference evidence="1 2" key="1">
    <citation type="submission" date="2020-08" db="EMBL/GenBank/DDBJ databases">
        <title>Genomic Encyclopedia of Type Strains, Phase III (KMG-III): the genomes of soil and plant-associated and newly described type strains.</title>
        <authorList>
            <person name="Whitman W."/>
        </authorList>
    </citation>
    <scope>NUCLEOTIDE SEQUENCE [LARGE SCALE GENOMIC DNA]</scope>
    <source>
        <strain evidence="1 2">CECT 8897</strain>
    </source>
</reference>